<dbReference type="RefSeq" id="WP_160848568.1">
    <property type="nucleotide sequence ID" value="NZ_WMEQ01000008.1"/>
</dbReference>
<protein>
    <submittedName>
        <fullName evidence="3">Glycosyltransferase</fullName>
    </submittedName>
</protein>
<dbReference type="PANTHER" id="PTHR12526:SF638">
    <property type="entry name" value="SPORE COAT PROTEIN SA"/>
    <property type="match status" value="1"/>
</dbReference>
<reference evidence="3 4" key="1">
    <citation type="submission" date="2019-11" db="EMBL/GenBank/DDBJ databases">
        <title>Genome sequences of 17 halophilic strains isolated from different environments.</title>
        <authorList>
            <person name="Furrow R.E."/>
        </authorList>
    </citation>
    <scope>NUCLEOTIDE SEQUENCE [LARGE SCALE GENOMIC DNA]</scope>
    <source>
        <strain evidence="3 4">22514_16_FS</strain>
    </source>
</reference>
<dbReference type="PANTHER" id="PTHR12526">
    <property type="entry name" value="GLYCOSYLTRANSFERASE"/>
    <property type="match status" value="1"/>
</dbReference>
<evidence type="ECO:0000313" key="4">
    <source>
        <dbReference type="Proteomes" id="UP000468638"/>
    </source>
</evidence>
<dbReference type="SUPFAM" id="SSF53756">
    <property type="entry name" value="UDP-Glycosyltransferase/glycogen phosphorylase"/>
    <property type="match status" value="1"/>
</dbReference>
<evidence type="ECO:0000259" key="1">
    <source>
        <dbReference type="Pfam" id="PF00534"/>
    </source>
</evidence>
<dbReference type="OrthoDB" id="9804196at2"/>
<dbReference type="Pfam" id="PF00534">
    <property type="entry name" value="Glycos_transf_1"/>
    <property type="match status" value="1"/>
</dbReference>
<evidence type="ECO:0000313" key="3">
    <source>
        <dbReference type="EMBL" id="MYL34266.1"/>
    </source>
</evidence>
<feature type="domain" description="Glycosyl transferase family 1" evidence="1">
    <location>
        <begin position="183"/>
        <end position="326"/>
    </location>
</feature>
<dbReference type="InterPro" id="IPR028098">
    <property type="entry name" value="Glyco_trans_4-like_N"/>
</dbReference>
<keyword evidence="3" id="KW-0808">Transferase</keyword>
<dbReference type="AlphaFoldDB" id="A0A6I4ZZ82"/>
<dbReference type="Proteomes" id="UP000468638">
    <property type="component" value="Unassembled WGS sequence"/>
</dbReference>
<dbReference type="Gene3D" id="3.40.50.2000">
    <property type="entry name" value="Glycogen Phosphorylase B"/>
    <property type="match status" value="2"/>
</dbReference>
<name>A0A6I4ZZ82_9BACI</name>
<dbReference type="EMBL" id="WMEQ01000008">
    <property type="protein sequence ID" value="MYL34266.1"/>
    <property type="molecule type" value="Genomic_DNA"/>
</dbReference>
<organism evidence="3 4">
    <name type="scientific">Pontibacillus yanchengensis</name>
    <dbReference type="NCBI Taxonomy" id="462910"/>
    <lineage>
        <taxon>Bacteria</taxon>
        <taxon>Bacillati</taxon>
        <taxon>Bacillota</taxon>
        <taxon>Bacilli</taxon>
        <taxon>Bacillales</taxon>
        <taxon>Bacillaceae</taxon>
        <taxon>Pontibacillus</taxon>
    </lineage>
</organism>
<dbReference type="InterPro" id="IPR001296">
    <property type="entry name" value="Glyco_trans_1"/>
</dbReference>
<dbReference type="GO" id="GO:0016757">
    <property type="term" value="F:glycosyltransferase activity"/>
    <property type="evidence" value="ECO:0007669"/>
    <property type="project" value="InterPro"/>
</dbReference>
<gene>
    <name evidence="3" type="ORF">GLW05_11720</name>
</gene>
<proteinExistence type="predicted"/>
<sequence>MKVVHLISGGETGGSKNHLLTLLNQFPSDQVSLVVMQKGVLYDEARELGIDVHLLDQRSRYDLSILSRLKELIKKNGFQLIHTHGARANLYASMVKNALKIPWITTIHSDPTLDFLKGGLKGKIFTKINLWAIKRIDHFFAVSERFKEDLINLGVPSEKITTVYNGIDFSNSYATNSLTRADLDLQFDDFVTAMVARLHPIKGHEEVFQAIRQLDNPQLKLLLIGDGPEKEHLTNRVQELGIQSQVQFLGFRHDVPDIYQISDIGLLASYSESFPLALLEAAREHTPVVATDVGGVRHMVQNTGWIVATKSADELTDAFQKAIEKKKCGELSDLGETFYEHCSANFSLDQLANATKKMYKKFLQT</sequence>
<accession>A0A6I4ZZ82</accession>
<comment type="caution">
    <text evidence="3">The sequence shown here is derived from an EMBL/GenBank/DDBJ whole genome shotgun (WGS) entry which is preliminary data.</text>
</comment>
<feature type="domain" description="Glycosyltransferase subfamily 4-like N-terminal" evidence="2">
    <location>
        <begin position="13"/>
        <end position="169"/>
    </location>
</feature>
<evidence type="ECO:0000259" key="2">
    <source>
        <dbReference type="Pfam" id="PF13439"/>
    </source>
</evidence>
<dbReference type="Pfam" id="PF13439">
    <property type="entry name" value="Glyco_transf_4"/>
    <property type="match status" value="1"/>
</dbReference>